<accession>A0A2S6ZAX2</accession>
<dbReference type="Proteomes" id="UP000239898">
    <property type="component" value="Unassembled WGS sequence"/>
</dbReference>
<evidence type="ECO:0000313" key="2">
    <source>
        <dbReference type="EMBL" id="PPT79281.1"/>
    </source>
</evidence>
<evidence type="ECO:0000259" key="1">
    <source>
        <dbReference type="Pfam" id="PF12760"/>
    </source>
</evidence>
<dbReference type="Pfam" id="PF12760">
    <property type="entry name" value="Zn_ribbon_IS1595"/>
    <property type="match status" value="1"/>
</dbReference>
<gene>
    <name evidence="2" type="ORF">XthCFBP4691_18960</name>
</gene>
<evidence type="ECO:0000313" key="3">
    <source>
        <dbReference type="Proteomes" id="UP000239898"/>
    </source>
</evidence>
<name>A0A2S6ZAX2_9XANT</name>
<dbReference type="EMBL" id="MIGX01000168">
    <property type="protein sequence ID" value="PPT79281.1"/>
    <property type="molecule type" value="Genomic_DNA"/>
</dbReference>
<sequence>MSINAAQFQPGVSMAEFIERYGGQGKCYHALSRWRWPHGFRCPAWQGSRCLRFGRARVRCYACQACHHQASLTAGTLLENTKLPLRTRIAEQAAVGDRRADRRA</sequence>
<dbReference type="AlphaFoldDB" id="A0A2S6ZAX2"/>
<protein>
    <recommendedName>
        <fullName evidence="1">Transposase zinc-ribbon domain-containing protein</fullName>
    </recommendedName>
</protein>
<reference evidence="2 3" key="1">
    <citation type="submission" date="2016-08" db="EMBL/GenBank/DDBJ databases">
        <title>Evolution of the type three secretion system and type three effector repertoires in Xanthomonas.</title>
        <authorList>
            <person name="Merda D."/>
            <person name="Briand M."/>
            <person name="Bosis E."/>
            <person name="Rousseau C."/>
            <person name="Portier P."/>
            <person name="Jacques M.-A."/>
            <person name="Fischer-Le Saux M."/>
        </authorList>
    </citation>
    <scope>NUCLEOTIDE SEQUENCE [LARGE SCALE GENOMIC DNA]</scope>
    <source>
        <strain evidence="2 3">CFBP 4691</strain>
    </source>
</reference>
<proteinExistence type="predicted"/>
<dbReference type="InterPro" id="IPR024442">
    <property type="entry name" value="Transposase_Zn_ribbon"/>
</dbReference>
<organism evidence="2 3">
    <name type="scientific">Xanthomonas theicola</name>
    <dbReference type="NCBI Taxonomy" id="56464"/>
    <lineage>
        <taxon>Bacteria</taxon>
        <taxon>Pseudomonadati</taxon>
        <taxon>Pseudomonadota</taxon>
        <taxon>Gammaproteobacteria</taxon>
        <taxon>Lysobacterales</taxon>
        <taxon>Lysobacteraceae</taxon>
        <taxon>Xanthomonas</taxon>
    </lineage>
</organism>
<feature type="domain" description="Transposase zinc-ribbon" evidence="1">
    <location>
        <begin position="26"/>
        <end position="69"/>
    </location>
</feature>
<dbReference type="OrthoDB" id="271821at2"/>
<comment type="caution">
    <text evidence="2">The sequence shown here is derived from an EMBL/GenBank/DDBJ whole genome shotgun (WGS) entry which is preliminary data.</text>
</comment>
<keyword evidence="3" id="KW-1185">Reference proteome</keyword>